<dbReference type="Proteomes" id="UP001140096">
    <property type="component" value="Unassembled WGS sequence"/>
</dbReference>
<feature type="non-terminal residue" evidence="1">
    <location>
        <position position="1"/>
    </location>
</feature>
<gene>
    <name evidence="1" type="ORF">H4S07_006466</name>
</gene>
<evidence type="ECO:0000313" key="2">
    <source>
        <dbReference type="Proteomes" id="UP001140096"/>
    </source>
</evidence>
<proteinExistence type="predicted"/>
<evidence type="ECO:0000313" key="1">
    <source>
        <dbReference type="EMBL" id="KAJ2795519.1"/>
    </source>
</evidence>
<comment type="caution">
    <text evidence="1">The sequence shown here is derived from an EMBL/GenBank/DDBJ whole genome shotgun (WGS) entry which is preliminary data.</text>
</comment>
<protein>
    <submittedName>
        <fullName evidence="1">Uncharacterized protein</fullName>
    </submittedName>
</protein>
<sequence length="160" mass="16688">QEGPLRNKRKADESSEASPRVKRANTMNDDVGFAPANSTLHLPAPSDPEVNSPTIIGDARSPASYTTPSSYSSDDSHISISSDSSSDSSDDSHISISPDSSSDSPGTSHVTITSDSSGDAPAASHATATLAVASVSKLKRREVSRDEPPTAPSPKRRKSR</sequence>
<name>A0ACC1KUU0_9FUNG</name>
<dbReference type="EMBL" id="JANBUP010003854">
    <property type="protein sequence ID" value="KAJ2795519.1"/>
    <property type="molecule type" value="Genomic_DNA"/>
</dbReference>
<keyword evidence="2" id="KW-1185">Reference proteome</keyword>
<reference evidence="1" key="1">
    <citation type="submission" date="2022-07" db="EMBL/GenBank/DDBJ databases">
        <title>Phylogenomic reconstructions and comparative analyses of Kickxellomycotina fungi.</title>
        <authorList>
            <person name="Reynolds N.K."/>
            <person name="Stajich J.E."/>
            <person name="Barry K."/>
            <person name="Grigoriev I.V."/>
            <person name="Crous P."/>
            <person name="Smith M.E."/>
        </authorList>
    </citation>
    <scope>NUCLEOTIDE SEQUENCE</scope>
    <source>
        <strain evidence="1">CBS 102833</strain>
    </source>
</reference>
<accession>A0ACC1KUU0</accession>
<organism evidence="1 2">
    <name type="scientific">Coemansia furcata</name>
    <dbReference type="NCBI Taxonomy" id="417177"/>
    <lineage>
        <taxon>Eukaryota</taxon>
        <taxon>Fungi</taxon>
        <taxon>Fungi incertae sedis</taxon>
        <taxon>Zoopagomycota</taxon>
        <taxon>Kickxellomycotina</taxon>
        <taxon>Kickxellomycetes</taxon>
        <taxon>Kickxellales</taxon>
        <taxon>Kickxellaceae</taxon>
        <taxon>Coemansia</taxon>
    </lineage>
</organism>